<keyword evidence="2" id="KW-1185">Reference proteome</keyword>
<evidence type="ECO:0000313" key="2">
    <source>
        <dbReference type="Proteomes" id="UP000032544"/>
    </source>
</evidence>
<reference evidence="1 2" key="1">
    <citation type="submission" date="2014-09" db="EMBL/GenBank/DDBJ databases">
        <title>Draft Genome Sequence of Draconibacterium sp. JN14CK-3.</title>
        <authorList>
            <person name="Dong C."/>
            <person name="Lai Q."/>
            <person name="Shao Z."/>
        </authorList>
    </citation>
    <scope>NUCLEOTIDE SEQUENCE [LARGE SCALE GENOMIC DNA]</scope>
    <source>
        <strain evidence="1 2">JN14CK-3</strain>
    </source>
</reference>
<sequence>MKTVLITHFAVLLLIIPGMSWAQIVTITGYVNNGSNGKAMENVSIFEKNSGIGTITNQNGFYKLILDKGDIDLSISNGGFKPVLHHVEAVSDTTLVVSLQPLLSSKNRQKKNDQVHAELELEKKNDRKGFKLF</sequence>
<comment type="caution">
    <text evidence="1">The sequence shown here is derived from an EMBL/GenBank/DDBJ whole genome shotgun (WGS) entry which is preliminary data.</text>
</comment>
<dbReference type="Gene3D" id="2.60.40.1120">
    <property type="entry name" value="Carboxypeptidase-like, regulatory domain"/>
    <property type="match status" value="1"/>
</dbReference>
<dbReference type="RefSeq" id="WP_045026817.1">
    <property type="nucleotide sequence ID" value="NZ_JRHC01000001.1"/>
</dbReference>
<dbReference type="STRING" id="1544798.LH29_06425"/>
<dbReference type="InterPro" id="IPR008969">
    <property type="entry name" value="CarboxyPept-like_regulatory"/>
</dbReference>
<dbReference type="EMBL" id="JRHC01000001">
    <property type="protein sequence ID" value="KJF45045.1"/>
    <property type="molecule type" value="Genomic_DNA"/>
</dbReference>
<accession>A0A0D8JDM7</accession>
<evidence type="ECO:0000313" key="1">
    <source>
        <dbReference type="EMBL" id="KJF45045.1"/>
    </source>
</evidence>
<evidence type="ECO:0008006" key="3">
    <source>
        <dbReference type="Google" id="ProtNLM"/>
    </source>
</evidence>
<dbReference type="Pfam" id="PF13715">
    <property type="entry name" value="CarbopepD_reg_2"/>
    <property type="match status" value="1"/>
</dbReference>
<organism evidence="1 2">
    <name type="scientific">Draconibacterium sediminis</name>
    <dbReference type="NCBI Taxonomy" id="1544798"/>
    <lineage>
        <taxon>Bacteria</taxon>
        <taxon>Pseudomonadati</taxon>
        <taxon>Bacteroidota</taxon>
        <taxon>Bacteroidia</taxon>
        <taxon>Marinilabiliales</taxon>
        <taxon>Prolixibacteraceae</taxon>
        <taxon>Draconibacterium</taxon>
    </lineage>
</organism>
<proteinExistence type="predicted"/>
<dbReference type="OrthoDB" id="1122118at2"/>
<protein>
    <recommendedName>
        <fullName evidence="3">TonB-dependent receptor</fullName>
    </recommendedName>
</protein>
<gene>
    <name evidence="1" type="ORF">LH29_06425</name>
</gene>
<name>A0A0D8JDM7_9BACT</name>
<dbReference type="SUPFAM" id="SSF49464">
    <property type="entry name" value="Carboxypeptidase regulatory domain-like"/>
    <property type="match status" value="1"/>
</dbReference>
<dbReference type="AlphaFoldDB" id="A0A0D8JDM7"/>
<dbReference type="Proteomes" id="UP000032544">
    <property type="component" value="Unassembled WGS sequence"/>
</dbReference>